<accession>A0A8J3PGF2</accession>
<comment type="caution">
    <text evidence="1">The sequence shown here is derived from an EMBL/GenBank/DDBJ whole genome shotgun (WGS) entry which is preliminary data.</text>
</comment>
<dbReference type="RefSeq" id="WP_166379092.1">
    <property type="nucleotide sequence ID" value="NZ_BAAATT010000005.1"/>
</dbReference>
<dbReference type="Pfam" id="PF14907">
    <property type="entry name" value="NTP_transf_5"/>
    <property type="match status" value="1"/>
</dbReference>
<name>A0A8J3PGF2_9ACTN</name>
<keyword evidence="2" id="KW-1185">Reference proteome</keyword>
<evidence type="ECO:0000313" key="2">
    <source>
        <dbReference type="Proteomes" id="UP000660339"/>
    </source>
</evidence>
<evidence type="ECO:0000313" key="1">
    <source>
        <dbReference type="EMBL" id="GIG16726.1"/>
    </source>
</evidence>
<proteinExistence type="predicted"/>
<dbReference type="Proteomes" id="UP000660339">
    <property type="component" value="Unassembled WGS sequence"/>
</dbReference>
<sequence length="387" mass="41964">MWMHASPRPLNGLAALAVRALRVFPQRLPAEQAARVLAELGEPAASGDGLVPLLMSRRLSHVVRAVCGELDEIGGAGSDLTRLQQVATAMADLHLEQLRLVQAELGAKGVPVLVPKGVFYAATVYPHLEPPFSTDVDLLVRSGDFDTTCDTLRRLGYIDDLIVRANVPLKLPPAVAAREGASFGHFGQSRSWVKLVRTPHLDEHADFIARTLPGEVVLLGGQVHLCALFDVHHNLNSVHDPTAAAFRPTEADWWQHPQRVAYRGVAFDAISDVTAAWFAANHFYTDVMLYGDPNLKILGDLAALTRAGRVDWPALADIAQRHVALRPPLGYVFRMLGGVFGCEVPGDFLAALAVPAPRNSAHFADFGDPLARVLDLPIELTVGEHHP</sequence>
<dbReference type="AlphaFoldDB" id="A0A8J3PGF2"/>
<reference evidence="1" key="1">
    <citation type="submission" date="2021-01" db="EMBL/GenBank/DDBJ databases">
        <title>Whole genome shotgun sequence of Catellatospora methionotrophica NBRC 14553.</title>
        <authorList>
            <person name="Komaki H."/>
            <person name="Tamura T."/>
        </authorList>
    </citation>
    <scope>NUCLEOTIDE SEQUENCE</scope>
    <source>
        <strain evidence="1">NBRC 14553</strain>
    </source>
</reference>
<gene>
    <name evidence="1" type="ORF">Cme02nite_50580</name>
</gene>
<organism evidence="1 2">
    <name type="scientific">Catellatospora methionotrophica</name>
    <dbReference type="NCBI Taxonomy" id="121620"/>
    <lineage>
        <taxon>Bacteria</taxon>
        <taxon>Bacillati</taxon>
        <taxon>Actinomycetota</taxon>
        <taxon>Actinomycetes</taxon>
        <taxon>Micromonosporales</taxon>
        <taxon>Micromonosporaceae</taxon>
        <taxon>Catellatospora</taxon>
    </lineage>
</organism>
<protein>
    <submittedName>
        <fullName evidence="1">Uncharacterized protein</fullName>
    </submittedName>
</protein>
<dbReference type="InterPro" id="IPR039498">
    <property type="entry name" value="NTP_transf_5"/>
</dbReference>
<dbReference type="EMBL" id="BONJ01000028">
    <property type="protein sequence ID" value="GIG16726.1"/>
    <property type="molecule type" value="Genomic_DNA"/>
</dbReference>